<dbReference type="GO" id="GO:0000166">
    <property type="term" value="F:nucleotide binding"/>
    <property type="evidence" value="ECO:0007669"/>
    <property type="project" value="InterPro"/>
</dbReference>
<feature type="domain" description="Serine-tRNA synthetase type1 N-terminal" evidence="1">
    <location>
        <begin position="1"/>
        <end position="73"/>
    </location>
</feature>
<evidence type="ECO:0000313" key="2">
    <source>
        <dbReference type="EMBL" id="VZR99425.1"/>
    </source>
</evidence>
<dbReference type="InterPro" id="IPR015866">
    <property type="entry name" value="Ser-tRNA-synth_1_N"/>
</dbReference>
<organism evidence="2">
    <name type="scientific">Mycoplasma feriruminatoris</name>
    <dbReference type="NCBI Taxonomy" id="1179777"/>
    <lineage>
        <taxon>Bacteria</taxon>
        <taxon>Bacillati</taxon>
        <taxon>Mycoplasmatota</taxon>
        <taxon>Mollicutes</taxon>
        <taxon>Mycoplasmataceae</taxon>
        <taxon>Mycoplasma</taxon>
    </lineage>
</organism>
<proteinExistence type="predicted"/>
<accession>A0A654ILF1</accession>
<gene>
    <name evidence="2" type="ORF">MF5582_00064</name>
</gene>
<dbReference type="EMBL" id="LR739237">
    <property type="protein sequence ID" value="VZR99425.1"/>
    <property type="molecule type" value="Genomic_DNA"/>
</dbReference>
<dbReference type="SUPFAM" id="SSF46589">
    <property type="entry name" value="tRNA-binding arm"/>
    <property type="match status" value="1"/>
</dbReference>
<sequence length="82" mass="9684">MLDINYIEQNLDEVIKRLNMRNQQDYSADLKYAVEKNLKRKEILVKSEALKSKKNQLSKEIGILIKDKKLNNLNKLKLKLLV</sequence>
<reference evidence="2" key="1">
    <citation type="submission" date="2019-11" db="EMBL/GenBank/DDBJ databases">
        <authorList>
            <person name="Falquet L."/>
            <person name="Falquet L."/>
        </authorList>
    </citation>
    <scope>NUCLEOTIDE SEQUENCE</scope>
    <source>
        <strain evidence="2">14/OD_0492</strain>
    </source>
</reference>
<dbReference type="InterPro" id="IPR042103">
    <property type="entry name" value="SerRS_1_N_sf"/>
</dbReference>
<name>A0A654ILF1_9MOLU</name>
<protein>
    <recommendedName>
        <fullName evidence="1">Serine-tRNA synthetase type1 N-terminal domain-containing protein</fullName>
    </recommendedName>
</protein>
<dbReference type="AlphaFoldDB" id="A0A654ILF1"/>
<dbReference type="Gene3D" id="1.10.287.40">
    <property type="entry name" value="Serine-tRNA synthetase, tRNA binding domain"/>
    <property type="match status" value="1"/>
</dbReference>
<dbReference type="Pfam" id="PF02403">
    <property type="entry name" value="Seryl_tRNA_N"/>
    <property type="match status" value="1"/>
</dbReference>
<evidence type="ECO:0000259" key="1">
    <source>
        <dbReference type="Pfam" id="PF02403"/>
    </source>
</evidence>
<dbReference type="InterPro" id="IPR010978">
    <property type="entry name" value="tRNA-bd_arm"/>
</dbReference>